<dbReference type="AlphaFoldDB" id="A0AA38UUB6"/>
<feature type="region of interest" description="Disordered" evidence="1">
    <location>
        <begin position="85"/>
        <end position="119"/>
    </location>
</feature>
<dbReference type="Proteomes" id="UP001163850">
    <property type="component" value="Unassembled WGS sequence"/>
</dbReference>
<evidence type="ECO:0000313" key="3">
    <source>
        <dbReference type="Proteomes" id="UP001163850"/>
    </source>
</evidence>
<comment type="caution">
    <text evidence="2">The sequence shown here is derived from an EMBL/GenBank/DDBJ whole genome shotgun (WGS) entry which is preliminary data.</text>
</comment>
<sequence>QLTASDVSFSIVRPIVFKFARPKNLAIVYACLVVRSYFLGESESVCFGFIALHGPLLTLSLALFYDNVNSDYSAYAGGPSFHLRSSHNLPPPPSAPSSSADNLNYNKPEPKPKAKNLYPTIHHISSIRKNPK</sequence>
<protein>
    <submittedName>
        <fullName evidence="2">Uncharacterized protein</fullName>
    </submittedName>
</protein>
<organism evidence="2 3">
    <name type="scientific">Lentinula detonsa</name>
    <dbReference type="NCBI Taxonomy" id="2804962"/>
    <lineage>
        <taxon>Eukaryota</taxon>
        <taxon>Fungi</taxon>
        <taxon>Dikarya</taxon>
        <taxon>Basidiomycota</taxon>
        <taxon>Agaricomycotina</taxon>
        <taxon>Agaricomycetes</taxon>
        <taxon>Agaricomycetidae</taxon>
        <taxon>Agaricales</taxon>
        <taxon>Marasmiineae</taxon>
        <taxon>Omphalotaceae</taxon>
        <taxon>Lentinula</taxon>
    </lineage>
</organism>
<dbReference type="EMBL" id="MU801928">
    <property type="protein sequence ID" value="KAJ3987142.1"/>
    <property type="molecule type" value="Genomic_DNA"/>
</dbReference>
<evidence type="ECO:0000313" key="2">
    <source>
        <dbReference type="EMBL" id="KAJ3987142.1"/>
    </source>
</evidence>
<gene>
    <name evidence="2" type="ORF">F5890DRAFT_1405839</name>
</gene>
<name>A0AA38UUB6_9AGAR</name>
<reference evidence="2" key="1">
    <citation type="submission" date="2022-08" db="EMBL/GenBank/DDBJ databases">
        <authorList>
            <consortium name="DOE Joint Genome Institute"/>
            <person name="Min B."/>
            <person name="Riley R."/>
            <person name="Sierra-Patev S."/>
            <person name="Naranjo-Ortiz M."/>
            <person name="Looney B."/>
            <person name="Konkel Z."/>
            <person name="Slot J.C."/>
            <person name="Sakamoto Y."/>
            <person name="Steenwyk J.L."/>
            <person name="Rokas A."/>
            <person name="Carro J."/>
            <person name="Camarero S."/>
            <person name="Ferreira P."/>
            <person name="Molpeceres G."/>
            <person name="Ruiz-Duenas F.J."/>
            <person name="Serrano A."/>
            <person name="Henrissat B."/>
            <person name="Drula E."/>
            <person name="Hughes K.W."/>
            <person name="Mata J.L."/>
            <person name="Ishikawa N.K."/>
            <person name="Vargas-Isla R."/>
            <person name="Ushijima S."/>
            <person name="Smith C.A."/>
            <person name="Ahrendt S."/>
            <person name="Andreopoulos W."/>
            <person name="He G."/>
            <person name="Labutti K."/>
            <person name="Lipzen A."/>
            <person name="Ng V."/>
            <person name="Sandor L."/>
            <person name="Barry K."/>
            <person name="Martinez A.T."/>
            <person name="Xiao Y."/>
            <person name="Gibbons J.G."/>
            <person name="Terashima K."/>
            <person name="Hibbett D.S."/>
            <person name="Grigoriev I.V."/>
        </authorList>
    </citation>
    <scope>NUCLEOTIDE SEQUENCE</scope>
    <source>
        <strain evidence="2">TFB7829</strain>
    </source>
</reference>
<feature type="non-terminal residue" evidence="2">
    <location>
        <position position="1"/>
    </location>
</feature>
<proteinExistence type="predicted"/>
<accession>A0AA38UUB6</accession>
<evidence type="ECO:0000256" key="1">
    <source>
        <dbReference type="SAM" id="MobiDB-lite"/>
    </source>
</evidence>